<feature type="compositionally biased region" description="Polar residues" evidence="10">
    <location>
        <begin position="2013"/>
        <end position="2023"/>
    </location>
</feature>
<keyword evidence="8" id="KW-0539">Nucleus</keyword>
<feature type="compositionally biased region" description="Basic and acidic residues" evidence="10">
    <location>
        <begin position="1454"/>
        <end position="1474"/>
    </location>
</feature>
<comment type="subcellular location">
    <subcellularLocation>
        <location evidence="1">Nucleus</location>
    </subcellularLocation>
</comment>
<dbReference type="GO" id="GO:0031436">
    <property type="term" value="C:BRCA1-BARD1 complex"/>
    <property type="evidence" value="ECO:0007669"/>
    <property type="project" value="TreeGrafter"/>
</dbReference>
<feature type="domain" description="RING-type" evidence="11">
    <location>
        <begin position="25"/>
        <end position="65"/>
    </location>
</feature>
<keyword evidence="3" id="KW-0677">Repeat</keyword>
<feature type="compositionally biased region" description="Polar residues" evidence="10">
    <location>
        <begin position="347"/>
        <end position="370"/>
    </location>
</feature>
<evidence type="ECO:0000256" key="10">
    <source>
        <dbReference type="SAM" id="MobiDB-lite"/>
    </source>
</evidence>
<dbReference type="GO" id="GO:0045944">
    <property type="term" value="P:positive regulation of transcription by RNA polymerase II"/>
    <property type="evidence" value="ECO:0007669"/>
    <property type="project" value="TreeGrafter"/>
</dbReference>
<dbReference type="Gene3D" id="3.30.40.10">
    <property type="entry name" value="Zinc/RING finger domain, C3HC4 (zinc finger)"/>
    <property type="match status" value="1"/>
</dbReference>
<feature type="region of interest" description="Disordered" evidence="10">
    <location>
        <begin position="205"/>
        <end position="261"/>
    </location>
</feature>
<evidence type="ECO:0000313" key="13">
    <source>
        <dbReference type="Proteomes" id="UP001381693"/>
    </source>
</evidence>
<dbReference type="SMART" id="SM00184">
    <property type="entry name" value="RING"/>
    <property type="match status" value="1"/>
</dbReference>
<sequence>MLVTMEERLNQMNAVLQAMQKTLECNICLDLMNKPLTTKCGHSFCSDCIQQVVKNTRNNAQCPLCMCSVTRRSLGQNNKITNLVTAVRNIISSIKRDCCFEVTPSKYRPKRRPVIACEEDDSENEENDEPRRGTRKRGVTTHYIPEVHVPKPRSKSAKQRILASNGDQELNLCMDGGTEKSTLDHLNLSSSKSNSDVLHSVIREHSYSSPTKQEPQERISARAGAQVSKGRGRLSTRGKAGSYSRKSAKTVPPKSLPTSVQHDDHVEEAKQISFVSQEEQDNIFFRERTSNNVIAEPSEHLNEKLRCEKSSDKVAKWLDTSREMGFRIGLKHSSDSTVSSSGTEPSQGLQSTKRNSINNPNSTLQASVGSAVTDEKFDNNPKSLKRTVTSSAANGSRQSSNHLETAKFFKSKMKTNLSNAEKDVAVDISTVPYKSSSQGGGSPGDPYKFIPSQKTPKPKKTVAKRGRGTKTGVRERSKSIFGKVKGRGRGCSSSSNSVFRRDSSFNYGLGNRSRMPQTQSTPSIKGRSHVPDIDLSIVKAVDISHQSLCGHVESTIVHSHDDVDDDYDIPDSCPVNTKDEFDDFVGNVKEKVIAVDCEEKTNNDPEEDKEANLLFVTPAQGPDSAGPEEKEIEGLDTLNCKKVTVGKAKGVPKNKDTRLRKGSCSSLESSSSSTKSTKHQHKSKAVKAREEVEEICSMFEEVDGHELSIITTKEDEKQKRNMEMTKANSMRQNISVLNQTADNTQLNKTIGSVEITENSMPPPRVPVRNKRVKFNANLLQNHVDCNMSGKNAMSQKQRSGNRVLLRDNVRYGSDMKRKILDPGKVIPVSVCVRDTKSPGWSHVIGARKDLKTRHTSLNITGGEHKSVCDVRTESGTNGYSSQVPMSTSETNVTIEDKSQDFDVESLNCSQSKTELVKKLKEIVTQLKTMAGNGSKNPDMGEEVLQEQDNSETKETVLGKDVQVKSGEVKHPQLASEENAVTVIHPSETEAFDNIENYVKELVLEPQAKKRKAKNLTDVDEDNISSKASKLARKKGQRENSSEIHHQVKPNSYQSAENPEDIANHMEKGEISPEKSVSASNSLSSSLQSKKASRKTYNLECNKKRNLENTETSKTVDISKVTEEQKEKIKSNISSAVISSNFGHNGAEGSELSVASVTQIHEENSSELHRNSVSEASHISCTPSQSVVVESPSAEHPERRDQPLYIISHNFNDGNIQPPYIVNHDLSDGNSQSHQVISRDISSGQVLASSTTGISHKKSKLIPFKAMGSLCTSKCADATIDAQNIPVGSSLGQDLCLHSIPCEVYQVLLKHIALLISQKNLHSSCCINITKSEERLTQMVKEEALYNTENSDTDKSMKPSSLSKIQLMPSEEECSEITEMQIFNKTAILKEFSGGNEYTETNNSEIPNSCDTQELEMALPLPLTSSLRSRSEKDNVDVGSVNRPCLRNSKRRKNVAKDAKRKTGNDSSCEEKPKQCDLQSIESSASKKIDSSSELLCSTVNSSSCQKDRYNTVTRHTDATAVDTASSKKSDILLESFSSVDTESMSCSNNNEESQQSESLLSSVKISDTKQSTPSYGSNSVATINKVAKITGISPRREKPPQSFPKLRERNVGMATRSAVSAERGVDTEKENFKNRKALPSSLTRSNRKPLQSGQTDMENIMSVVNNGYPDTVDEKLEATQLYTQTSKQRVQISDNNKLGVPVKSGDCDCDYQINGNSIVHRESMNNRVNLDVDDNGSPLKELEISGQRNYKRIRKMPSSSSSEDSDSEIFPTKRKRKPKVISSSSSSMSSKSILKKVAAIENKFSTEQKQQYQLDSEEMRDLERFDQNVWEYFSIPEKLIGENAVEPALSKEISAQNDKDEIEANTSDEEIPSTQDVIRNVEEDMDLVRRLRQKSEHSQGVIDLVSQSSFPGRFSNEPVSSIGNKNLTENMKKPIKPVSESEDILESQKSIFEDMCTPSLEKKDVSYKNVSQMSRKSDKHISPDTTSQEDPAHENAVEQESDVDMDSVSHSSAYSTQSEAINTQKRKEVQNEVNMLKARLQELEAEMKKESVPAGSSSKSKQDNIEYEDFELPPGQAQKSQQESEDELFSSLPDFTASTEPTLPPSDISKRYGKFWIITFQNECDNLVQGVPILRQGSVPDSSLNPDFDISQKTSEFKPGSSPVLKINILKTWKNNLKHKNSKTKQPYCLPLLV</sequence>
<accession>A0AAN8XIF1</accession>
<dbReference type="GO" id="GO:0070531">
    <property type="term" value="C:BRCA1-A complex"/>
    <property type="evidence" value="ECO:0007669"/>
    <property type="project" value="TreeGrafter"/>
</dbReference>
<evidence type="ECO:0000256" key="4">
    <source>
        <dbReference type="ARBA" id="ARBA00022763"/>
    </source>
</evidence>
<organism evidence="12 13">
    <name type="scientific">Halocaridina rubra</name>
    <name type="common">Hawaiian red shrimp</name>
    <dbReference type="NCBI Taxonomy" id="373956"/>
    <lineage>
        <taxon>Eukaryota</taxon>
        <taxon>Metazoa</taxon>
        <taxon>Ecdysozoa</taxon>
        <taxon>Arthropoda</taxon>
        <taxon>Crustacea</taxon>
        <taxon>Multicrustacea</taxon>
        <taxon>Malacostraca</taxon>
        <taxon>Eumalacostraca</taxon>
        <taxon>Eucarida</taxon>
        <taxon>Decapoda</taxon>
        <taxon>Pleocyemata</taxon>
        <taxon>Caridea</taxon>
        <taxon>Atyoidea</taxon>
        <taxon>Atyidae</taxon>
        <taxon>Halocaridina</taxon>
    </lineage>
</organism>
<dbReference type="EMBL" id="JAXCGZ010006372">
    <property type="protein sequence ID" value="KAK7079814.1"/>
    <property type="molecule type" value="Genomic_DNA"/>
</dbReference>
<dbReference type="InterPro" id="IPR031099">
    <property type="entry name" value="BRCA1-associated"/>
</dbReference>
<feature type="region of interest" description="Disordered" evidence="10">
    <location>
        <begin position="649"/>
        <end position="686"/>
    </location>
</feature>
<dbReference type="PANTHER" id="PTHR13763:SF0">
    <property type="entry name" value="BREAST CANCER TYPE 1 SUSCEPTIBILITY PROTEIN"/>
    <property type="match status" value="1"/>
</dbReference>
<feature type="compositionally biased region" description="Basic residues" evidence="10">
    <location>
        <begin position="676"/>
        <end position="686"/>
    </location>
</feature>
<dbReference type="InterPro" id="IPR013083">
    <property type="entry name" value="Znf_RING/FYVE/PHD"/>
</dbReference>
<dbReference type="InterPro" id="IPR017907">
    <property type="entry name" value="Znf_RING_CS"/>
</dbReference>
<keyword evidence="13" id="KW-1185">Reference proteome</keyword>
<feature type="region of interest" description="Disordered" evidence="10">
    <location>
        <begin position="118"/>
        <end position="142"/>
    </location>
</feature>
<evidence type="ECO:0000256" key="8">
    <source>
        <dbReference type="ARBA" id="ARBA00023242"/>
    </source>
</evidence>
<evidence type="ECO:0000256" key="3">
    <source>
        <dbReference type="ARBA" id="ARBA00022737"/>
    </source>
</evidence>
<feature type="compositionally biased region" description="Low complexity" evidence="10">
    <location>
        <begin position="662"/>
        <end position="675"/>
    </location>
</feature>
<feature type="region of interest" description="Disordered" evidence="10">
    <location>
        <begin position="331"/>
        <end position="404"/>
    </location>
</feature>
<dbReference type="SUPFAM" id="SSF57850">
    <property type="entry name" value="RING/U-box"/>
    <property type="match status" value="1"/>
</dbReference>
<evidence type="ECO:0000259" key="11">
    <source>
        <dbReference type="PROSITE" id="PS50089"/>
    </source>
</evidence>
<feature type="region of interest" description="Disordered" evidence="10">
    <location>
        <begin position="505"/>
        <end position="528"/>
    </location>
</feature>
<keyword evidence="7" id="KW-0234">DNA repair</keyword>
<feature type="region of interest" description="Disordered" evidence="10">
    <location>
        <begin position="1421"/>
        <end position="1475"/>
    </location>
</feature>
<dbReference type="PROSITE" id="PS50089">
    <property type="entry name" value="ZF_RING_2"/>
    <property type="match status" value="1"/>
</dbReference>
<evidence type="ECO:0000256" key="2">
    <source>
        <dbReference type="ARBA" id="ARBA00022723"/>
    </source>
</evidence>
<feature type="region of interest" description="Disordered" evidence="10">
    <location>
        <begin position="930"/>
        <end position="972"/>
    </location>
</feature>
<dbReference type="PROSITE" id="PS00518">
    <property type="entry name" value="ZF_RING_1"/>
    <property type="match status" value="1"/>
</dbReference>
<feature type="region of interest" description="Disordered" evidence="10">
    <location>
        <begin position="432"/>
        <end position="474"/>
    </location>
</feature>
<feature type="compositionally biased region" description="Low complexity" evidence="10">
    <location>
        <begin position="335"/>
        <end position="346"/>
    </location>
</feature>
<keyword evidence="4" id="KW-0227">DNA damage</keyword>
<name>A0AAN8XIF1_HALRR</name>
<feature type="compositionally biased region" description="Low complexity" evidence="10">
    <location>
        <begin position="1074"/>
        <end position="1089"/>
    </location>
</feature>
<feature type="compositionally biased region" description="Polar residues" evidence="10">
    <location>
        <begin position="514"/>
        <end position="523"/>
    </location>
</feature>
<evidence type="ECO:0000256" key="9">
    <source>
        <dbReference type="PROSITE-ProRule" id="PRU00175"/>
    </source>
</evidence>
<dbReference type="Pfam" id="PF13445">
    <property type="entry name" value="zf-RING_UBOX"/>
    <property type="match status" value="1"/>
</dbReference>
<gene>
    <name evidence="12" type="ORF">SK128_023951</name>
</gene>
<keyword evidence="5 9" id="KW-0863">Zinc-finger</keyword>
<feature type="region of interest" description="Disordered" evidence="10">
    <location>
        <begin position="1542"/>
        <end position="1562"/>
    </location>
</feature>
<reference evidence="12 13" key="1">
    <citation type="submission" date="2023-11" db="EMBL/GenBank/DDBJ databases">
        <title>Halocaridina rubra genome assembly.</title>
        <authorList>
            <person name="Smith C."/>
        </authorList>
    </citation>
    <scope>NUCLEOTIDE SEQUENCE [LARGE SCALE GENOMIC DNA]</scope>
    <source>
        <strain evidence="12">EP-1</strain>
        <tissue evidence="12">Whole</tissue>
    </source>
</reference>
<comment type="caution">
    <text evidence="12">The sequence shown here is derived from an EMBL/GenBank/DDBJ whole genome shotgun (WGS) entry which is preliminary data.</text>
</comment>
<feature type="region of interest" description="Disordered" evidence="10">
    <location>
        <begin position="1902"/>
        <end position="2029"/>
    </location>
</feature>
<feature type="region of interest" description="Disordered" evidence="10">
    <location>
        <begin position="1008"/>
        <end position="1056"/>
    </location>
</feature>
<keyword evidence="2" id="KW-0479">Metal-binding</keyword>
<keyword evidence="6" id="KW-0862">Zinc</keyword>
<evidence type="ECO:0000256" key="6">
    <source>
        <dbReference type="ARBA" id="ARBA00022833"/>
    </source>
</evidence>
<feature type="compositionally biased region" description="Acidic residues" evidence="10">
    <location>
        <begin position="939"/>
        <end position="949"/>
    </location>
</feature>
<evidence type="ECO:0000256" key="1">
    <source>
        <dbReference type="ARBA" id="ARBA00004123"/>
    </source>
</evidence>
<dbReference type="GO" id="GO:0000724">
    <property type="term" value="P:double-strand break repair via homologous recombination"/>
    <property type="evidence" value="ECO:0007669"/>
    <property type="project" value="TreeGrafter"/>
</dbReference>
<feature type="compositionally biased region" description="Acidic residues" evidence="10">
    <location>
        <begin position="118"/>
        <end position="128"/>
    </location>
</feature>
<feature type="compositionally biased region" description="Basic residues" evidence="10">
    <location>
        <begin position="456"/>
        <end position="468"/>
    </location>
</feature>
<protein>
    <recommendedName>
        <fullName evidence="11">RING-type domain-containing protein</fullName>
    </recommendedName>
</protein>
<feature type="region of interest" description="Disordered" evidence="10">
    <location>
        <begin position="1753"/>
        <end position="1787"/>
    </location>
</feature>
<feature type="region of interest" description="Disordered" evidence="10">
    <location>
        <begin position="1068"/>
        <end position="1097"/>
    </location>
</feature>
<evidence type="ECO:0000256" key="5">
    <source>
        <dbReference type="ARBA" id="ARBA00022771"/>
    </source>
</evidence>
<dbReference type="PANTHER" id="PTHR13763">
    <property type="entry name" value="BREAST CANCER TYPE 1 SUSCEPTIBILITY PROTEIN BRCA1"/>
    <property type="match status" value="1"/>
</dbReference>
<proteinExistence type="predicted"/>
<dbReference type="GO" id="GO:0008270">
    <property type="term" value="F:zinc ion binding"/>
    <property type="evidence" value="ECO:0007669"/>
    <property type="project" value="UniProtKB-KW"/>
</dbReference>
<dbReference type="GO" id="GO:0004842">
    <property type="term" value="F:ubiquitin-protein transferase activity"/>
    <property type="evidence" value="ECO:0007669"/>
    <property type="project" value="TreeGrafter"/>
</dbReference>
<dbReference type="InterPro" id="IPR027370">
    <property type="entry name" value="Znf-RING_euk"/>
</dbReference>
<dbReference type="Proteomes" id="UP001381693">
    <property type="component" value="Unassembled WGS sequence"/>
</dbReference>
<feature type="compositionally biased region" description="Basic and acidic residues" evidence="10">
    <location>
        <begin position="1036"/>
        <end position="1045"/>
    </location>
</feature>
<dbReference type="InterPro" id="IPR001841">
    <property type="entry name" value="Znf_RING"/>
</dbReference>
<feature type="compositionally biased region" description="Polar residues" evidence="10">
    <location>
        <begin position="1917"/>
        <end position="1929"/>
    </location>
</feature>
<feature type="compositionally biased region" description="Polar residues" evidence="10">
    <location>
        <begin position="380"/>
        <end position="403"/>
    </location>
</feature>
<evidence type="ECO:0000313" key="12">
    <source>
        <dbReference type="EMBL" id="KAK7079814.1"/>
    </source>
</evidence>
<evidence type="ECO:0000256" key="7">
    <source>
        <dbReference type="ARBA" id="ARBA00023204"/>
    </source>
</evidence>